<feature type="compositionally biased region" description="Low complexity" evidence="1">
    <location>
        <begin position="8"/>
        <end position="22"/>
    </location>
</feature>
<reference evidence="2" key="1">
    <citation type="submission" date="2020-05" db="EMBL/GenBank/DDBJ databases">
        <title>Phylogenomic resolution of chytrid fungi.</title>
        <authorList>
            <person name="Stajich J.E."/>
            <person name="Amses K."/>
            <person name="Simmons R."/>
            <person name="Seto K."/>
            <person name="Myers J."/>
            <person name="Bonds A."/>
            <person name="Quandt C.A."/>
            <person name="Barry K."/>
            <person name="Liu P."/>
            <person name="Grigoriev I."/>
            <person name="Longcore J.E."/>
            <person name="James T.Y."/>
        </authorList>
    </citation>
    <scope>NUCLEOTIDE SEQUENCE</scope>
    <source>
        <strain evidence="2">JEL0513</strain>
    </source>
</reference>
<proteinExistence type="predicted"/>
<protein>
    <submittedName>
        <fullName evidence="2">Uncharacterized protein</fullName>
    </submittedName>
</protein>
<keyword evidence="3" id="KW-1185">Reference proteome</keyword>
<dbReference type="EMBL" id="JADGJH010003705">
    <property type="protein sequence ID" value="KAJ3089287.1"/>
    <property type="molecule type" value="Genomic_DNA"/>
</dbReference>
<dbReference type="AlphaFoldDB" id="A0AAD5XAX8"/>
<evidence type="ECO:0000313" key="2">
    <source>
        <dbReference type="EMBL" id="KAJ3089287.1"/>
    </source>
</evidence>
<organism evidence="2 3">
    <name type="scientific">Physocladia obscura</name>
    <dbReference type="NCBI Taxonomy" id="109957"/>
    <lineage>
        <taxon>Eukaryota</taxon>
        <taxon>Fungi</taxon>
        <taxon>Fungi incertae sedis</taxon>
        <taxon>Chytridiomycota</taxon>
        <taxon>Chytridiomycota incertae sedis</taxon>
        <taxon>Chytridiomycetes</taxon>
        <taxon>Chytridiales</taxon>
        <taxon>Chytriomycetaceae</taxon>
        <taxon>Physocladia</taxon>
    </lineage>
</organism>
<feature type="non-terminal residue" evidence="2">
    <location>
        <position position="74"/>
    </location>
</feature>
<dbReference type="Proteomes" id="UP001211907">
    <property type="component" value="Unassembled WGS sequence"/>
</dbReference>
<sequence length="74" mass="8419">MQQSINISRKSSAHSVSSRRSTSTMTKLFTLDAYDSTNLALFVDKDYSKEPMNQIAKISGVKKDIVDKIYSERR</sequence>
<evidence type="ECO:0000313" key="3">
    <source>
        <dbReference type="Proteomes" id="UP001211907"/>
    </source>
</evidence>
<feature type="region of interest" description="Disordered" evidence="1">
    <location>
        <begin position="1"/>
        <end position="22"/>
    </location>
</feature>
<name>A0AAD5XAX8_9FUNG</name>
<accession>A0AAD5XAX8</accession>
<comment type="caution">
    <text evidence="2">The sequence shown here is derived from an EMBL/GenBank/DDBJ whole genome shotgun (WGS) entry which is preliminary data.</text>
</comment>
<gene>
    <name evidence="2" type="ORF">HK100_007809</name>
</gene>
<evidence type="ECO:0000256" key="1">
    <source>
        <dbReference type="SAM" id="MobiDB-lite"/>
    </source>
</evidence>